<dbReference type="EMBL" id="QWIL01001519">
    <property type="protein sequence ID" value="RMY02348.1"/>
    <property type="molecule type" value="Genomic_DNA"/>
</dbReference>
<evidence type="ECO:0000256" key="2">
    <source>
        <dbReference type="ARBA" id="ARBA00022679"/>
    </source>
</evidence>
<dbReference type="SUPFAM" id="SSF53335">
    <property type="entry name" value="S-adenosyl-L-methionine-dependent methyltransferases"/>
    <property type="match status" value="1"/>
</dbReference>
<comment type="caution">
    <text evidence="7">The sequence shown here is derived from an EMBL/GenBank/DDBJ whole genome shotgun (WGS) entry which is preliminary data.</text>
</comment>
<feature type="region of interest" description="Disordered" evidence="6">
    <location>
        <begin position="216"/>
        <end position="244"/>
    </location>
</feature>
<feature type="binding site" evidence="4">
    <location>
        <position position="353"/>
    </location>
    <ligand>
        <name>S-adenosyl-L-methionine</name>
        <dbReference type="ChEBI" id="CHEBI:59789"/>
    </ligand>
</feature>
<dbReference type="Gene3D" id="3.40.50.150">
    <property type="entry name" value="Vaccinia Virus protein VP39"/>
    <property type="match status" value="2"/>
</dbReference>
<name>A0A3M6YH25_HORWE</name>
<keyword evidence="3 4" id="KW-0949">S-adenosyl-L-methionine</keyword>
<feature type="binding site" evidence="4">
    <location>
        <position position="416"/>
    </location>
    <ligand>
        <name>S-adenosyl-L-methionine</name>
        <dbReference type="ChEBI" id="CHEBI:59789"/>
    </ligand>
</feature>
<dbReference type="GO" id="GO:0008033">
    <property type="term" value="P:tRNA processing"/>
    <property type="evidence" value="ECO:0007669"/>
    <property type="project" value="InterPro"/>
</dbReference>
<protein>
    <recommendedName>
        <fullName evidence="11">TRAM domain-containing protein</fullName>
    </recommendedName>
</protein>
<dbReference type="GO" id="GO:0030697">
    <property type="term" value="F:tRNA (uracil(54)-C5)-methyltransferase activity, S-adenosyl methionine-dependent"/>
    <property type="evidence" value="ECO:0007669"/>
    <property type="project" value="InterPro"/>
</dbReference>
<dbReference type="SUPFAM" id="SSF50249">
    <property type="entry name" value="Nucleic acid-binding proteins"/>
    <property type="match status" value="1"/>
</dbReference>
<evidence type="ECO:0000256" key="3">
    <source>
        <dbReference type="ARBA" id="ARBA00022691"/>
    </source>
</evidence>
<dbReference type="InterPro" id="IPR010280">
    <property type="entry name" value="U5_MeTrfase_fam"/>
</dbReference>
<dbReference type="Pfam" id="PF05958">
    <property type="entry name" value="tRNA_U5-meth_tr"/>
    <property type="match status" value="1"/>
</dbReference>
<dbReference type="PANTHER" id="PTHR11061:SF30">
    <property type="entry name" value="TRNA (URACIL(54)-C(5))-METHYLTRANSFERASE"/>
    <property type="match status" value="1"/>
</dbReference>
<dbReference type="PANTHER" id="PTHR11061">
    <property type="entry name" value="RNA M5U METHYLTRANSFERASE"/>
    <property type="match status" value="1"/>
</dbReference>
<accession>A0A3M6YH25</accession>
<organism evidence="7 9">
    <name type="scientific">Hortaea werneckii</name>
    <name type="common">Black yeast</name>
    <name type="synonym">Cladosporium werneckii</name>
    <dbReference type="NCBI Taxonomy" id="91943"/>
    <lineage>
        <taxon>Eukaryota</taxon>
        <taxon>Fungi</taxon>
        <taxon>Dikarya</taxon>
        <taxon>Ascomycota</taxon>
        <taxon>Pezizomycotina</taxon>
        <taxon>Dothideomycetes</taxon>
        <taxon>Dothideomycetidae</taxon>
        <taxon>Mycosphaerellales</taxon>
        <taxon>Teratosphaeriaceae</taxon>
        <taxon>Hortaea</taxon>
    </lineage>
</organism>
<reference evidence="9 10" key="1">
    <citation type="journal article" date="2018" name="BMC Genomics">
        <title>Genomic evidence for intraspecific hybridization in a clonal and extremely halotolerant yeast.</title>
        <authorList>
            <person name="Gostincar C."/>
            <person name="Stajich J.E."/>
            <person name="Zupancic J."/>
            <person name="Zalar P."/>
            <person name="Gunde-Cimerman N."/>
        </authorList>
    </citation>
    <scope>NUCLEOTIDE SEQUENCE [LARGE SCALE GENOMIC DNA]</scope>
    <source>
        <strain evidence="8 10">EXF-6651</strain>
        <strain evidence="7 9">EXF-6669</strain>
    </source>
</reference>
<dbReference type="Gene3D" id="2.40.50.140">
    <property type="entry name" value="Nucleic acid-binding proteins"/>
    <property type="match status" value="1"/>
</dbReference>
<dbReference type="Proteomes" id="UP000271337">
    <property type="component" value="Unassembled WGS sequence"/>
</dbReference>
<dbReference type="InterPro" id="IPR025795">
    <property type="entry name" value="tRNA_(uracil-5-)_MeTrfase"/>
</dbReference>
<feature type="region of interest" description="Disordered" evidence="6">
    <location>
        <begin position="549"/>
        <end position="591"/>
    </location>
</feature>
<sequence length="591" mass="65820">MFLFRPSATFALGRGFRTAFFVDMAQKRAFNEGKRHFKKSKKQKTAESDGSNEQVLLADVRRMLKDVKSEDSSEEKQLPEQWSEVELEISELSSTGDGLAQKDGQIYVVPYAAPGDTIRAKVVKHFLDQSYTLTDHLSVAKPSQHRTESPKCRYFAQCSGCQFQHLPYTFQLAHKRGIVEKAYRNFSNLPASAVPEVGETIGSPLQFGYRTKLTPHFDAPPGARRDKRHGNKVQWDGVPPIGFMKKGTRKTMDIEECPIGTEAVQGGLKSERARVHRDIDQYQRGATLLLRENTERITKDDGKSDVEPSNDNVIVEDRGQHVHRKTCITDPKATSTEYIDDFRFDNPAGAFFQNNNSILPLVTQYIRDNILGPRPSTTDGEAPAPSKIKNMIDAYSGSGFFTITLSQMFKQSIGIDIAEQSIASATKNAELNNLPKDSTRFIAADANALFSAVDPAKFPPLETAVVIDPPRKGCDKNFIRQLLSFGPERVCYVSCNVHTQARDVGWLVQGVDREDGSMLDGLYEIESLRGFDFFPQTSHVEGVAILRKKSSQKVEEKDKDSSASRTNADADAESKQDVKQDGNSAEAEQST</sequence>
<dbReference type="OrthoDB" id="10250660at2759"/>
<evidence type="ECO:0000256" key="4">
    <source>
        <dbReference type="PROSITE-ProRule" id="PRU01024"/>
    </source>
</evidence>
<dbReference type="EMBL" id="QWIM01000902">
    <property type="protein sequence ID" value="RMY29993.1"/>
    <property type="molecule type" value="Genomic_DNA"/>
</dbReference>
<dbReference type="InterPro" id="IPR012340">
    <property type="entry name" value="NA-bd_OB-fold"/>
</dbReference>
<feature type="binding site" evidence="4">
    <location>
        <position position="395"/>
    </location>
    <ligand>
        <name>S-adenosyl-L-methionine</name>
        <dbReference type="ChEBI" id="CHEBI:59789"/>
    </ligand>
</feature>
<dbReference type="GO" id="GO:0032259">
    <property type="term" value="P:methylation"/>
    <property type="evidence" value="ECO:0007669"/>
    <property type="project" value="UniProtKB-KW"/>
</dbReference>
<dbReference type="InterPro" id="IPR029063">
    <property type="entry name" value="SAM-dependent_MTases_sf"/>
</dbReference>
<feature type="compositionally biased region" description="Polar residues" evidence="6">
    <location>
        <begin position="581"/>
        <end position="591"/>
    </location>
</feature>
<dbReference type="GO" id="GO:0009451">
    <property type="term" value="P:RNA modification"/>
    <property type="evidence" value="ECO:0007669"/>
    <property type="project" value="UniProtKB-ARBA"/>
</dbReference>
<dbReference type="PROSITE" id="PS51687">
    <property type="entry name" value="SAM_MT_RNA_M5U"/>
    <property type="match status" value="1"/>
</dbReference>
<evidence type="ECO:0000313" key="7">
    <source>
        <dbReference type="EMBL" id="RMY02348.1"/>
    </source>
</evidence>
<dbReference type="Proteomes" id="UP000276864">
    <property type="component" value="Unassembled WGS sequence"/>
</dbReference>
<feature type="region of interest" description="Disordered" evidence="6">
    <location>
        <begin position="33"/>
        <end position="52"/>
    </location>
</feature>
<evidence type="ECO:0000313" key="9">
    <source>
        <dbReference type="Proteomes" id="UP000271337"/>
    </source>
</evidence>
<evidence type="ECO:0008006" key="11">
    <source>
        <dbReference type="Google" id="ProtNLM"/>
    </source>
</evidence>
<proteinExistence type="inferred from homology"/>
<evidence type="ECO:0000313" key="10">
    <source>
        <dbReference type="Proteomes" id="UP000276864"/>
    </source>
</evidence>
<keyword evidence="1 4" id="KW-0489">Methyltransferase</keyword>
<gene>
    <name evidence="8" type="ORF">D0866_08311</name>
    <name evidence="7" type="ORF">D0867_11075</name>
</gene>
<dbReference type="InterPro" id="IPR030391">
    <property type="entry name" value="MeTrfase_TrmA_CS"/>
</dbReference>
<evidence type="ECO:0000256" key="1">
    <source>
        <dbReference type="ARBA" id="ARBA00022603"/>
    </source>
</evidence>
<evidence type="ECO:0000256" key="6">
    <source>
        <dbReference type="SAM" id="MobiDB-lite"/>
    </source>
</evidence>
<feature type="active site" evidence="5">
    <location>
        <position position="495"/>
    </location>
</feature>
<dbReference type="FunFam" id="2.40.50.140:FF:000201">
    <property type="entry name" value="TRM2p tRNA methyltransferase"/>
    <property type="match status" value="1"/>
</dbReference>
<dbReference type="InterPro" id="IPR030390">
    <property type="entry name" value="MeTrfase_TrmA_AS"/>
</dbReference>
<dbReference type="AlphaFoldDB" id="A0A3M6YH25"/>
<dbReference type="PROSITE" id="PS01230">
    <property type="entry name" value="TRMA_1"/>
    <property type="match status" value="1"/>
</dbReference>
<dbReference type="PROSITE" id="PS51622">
    <property type="entry name" value="SAM_MT_RNA_M5U_2"/>
    <property type="match status" value="1"/>
</dbReference>
<evidence type="ECO:0000256" key="5">
    <source>
        <dbReference type="PROSITE-ProRule" id="PRU10015"/>
    </source>
</evidence>
<keyword evidence="2 4" id="KW-0808">Transferase</keyword>
<dbReference type="VEuPathDB" id="FungiDB:BTJ68_03454"/>
<feature type="compositionally biased region" description="Basic and acidic residues" evidence="6">
    <location>
        <begin position="552"/>
        <end position="562"/>
    </location>
</feature>
<feature type="active site" description="Nucleophile" evidence="4">
    <location>
        <position position="495"/>
    </location>
</feature>
<feature type="binding site" evidence="4">
    <location>
        <position position="468"/>
    </location>
    <ligand>
        <name>S-adenosyl-L-methionine</name>
        <dbReference type="ChEBI" id="CHEBI:59789"/>
    </ligand>
</feature>
<dbReference type="PROSITE" id="PS01231">
    <property type="entry name" value="TRMA_2"/>
    <property type="match status" value="1"/>
</dbReference>
<comment type="similarity">
    <text evidence="4">Belongs to the class I-like SAM-binding methyltransferase superfamily. RNA M5U methyltransferase family.</text>
</comment>
<evidence type="ECO:0000313" key="8">
    <source>
        <dbReference type="EMBL" id="RMY29993.1"/>
    </source>
</evidence>